<feature type="signal peptide" evidence="7">
    <location>
        <begin position="1"/>
        <end position="23"/>
    </location>
</feature>
<evidence type="ECO:0000313" key="8">
    <source>
        <dbReference type="EMBL" id="CAG9531776.1"/>
    </source>
</evidence>
<dbReference type="InterPro" id="IPR042269">
    <property type="entry name" value="Ser_carbopepase_S28_SKS"/>
</dbReference>
<comment type="caution">
    <text evidence="8">The sequence shown here is derived from an EMBL/GenBank/DDBJ whole genome shotgun (WGS) entry which is preliminary data.</text>
</comment>
<dbReference type="GO" id="GO:0006508">
    <property type="term" value="P:proteolysis"/>
    <property type="evidence" value="ECO:0007669"/>
    <property type="project" value="UniProtKB-KW"/>
</dbReference>
<proteinExistence type="inferred from homology"/>
<organism evidence="8 9">
    <name type="scientific">Cercopithifilaria johnstoni</name>
    <dbReference type="NCBI Taxonomy" id="2874296"/>
    <lineage>
        <taxon>Eukaryota</taxon>
        <taxon>Metazoa</taxon>
        <taxon>Ecdysozoa</taxon>
        <taxon>Nematoda</taxon>
        <taxon>Chromadorea</taxon>
        <taxon>Rhabditida</taxon>
        <taxon>Spirurina</taxon>
        <taxon>Spiruromorpha</taxon>
        <taxon>Filarioidea</taxon>
        <taxon>Onchocercidae</taxon>
        <taxon>Cercopithifilaria</taxon>
    </lineage>
</organism>
<evidence type="ECO:0000256" key="5">
    <source>
        <dbReference type="ARBA" id="ARBA00022825"/>
    </source>
</evidence>
<name>A0A8J2Q4F8_9BILA</name>
<accession>A0A8J2Q4F8</accession>
<dbReference type="GO" id="GO:0070008">
    <property type="term" value="F:serine-type exopeptidase activity"/>
    <property type="evidence" value="ECO:0007669"/>
    <property type="project" value="InterPro"/>
</dbReference>
<evidence type="ECO:0000256" key="7">
    <source>
        <dbReference type="SAM" id="SignalP"/>
    </source>
</evidence>
<dbReference type="Pfam" id="PF05577">
    <property type="entry name" value="Peptidase_S28"/>
    <property type="match status" value="1"/>
</dbReference>
<keyword evidence="4" id="KW-0378">Hydrolase</keyword>
<dbReference type="Proteomes" id="UP000746747">
    <property type="component" value="Unassembled WGS sequence"/>
</dbReference>
<dbReference type="Gene3D" id="3.40.50.1820">
    <property type="entry name" value="alpha/beta hydrolase"/>
    <property type="match status" value="1"/>
</dbReference>
<keyword evidence="3 7" id="KW-0732">Signal</keyword>
<evidence type="ECO:0000256" key="1">
    <source>
        <dbReference type="ARBA" id="ARBA00011079"/>
    </source>
</evidence>
<keyword evidence="6" id="KW-0325">Glycoprotein</keyword>
<evidence type="ECO:0000256" key="2">
    <source>
        <dbReference type="ARBA" id="ARBA00022670"/>
    </source>
</evidence>
<dbReference type="FunFam" id="1.20.120.980:FF:000007">
    <property type="entry name" value="Predicted protein"/>
    <property type="match status" value="1"/>
</dbReference>
<dbReference type="InterPro" id="IPR008758">
    <property type="entry name" value="Peptidase_S28"/>
</dbReference>
<evidence type="ECO:0000256" key="3">
    <source>
        <dbReference type="ARBA" id="ARBA00022729"/>
    </source>
</evidence>
<gene>
    <name evidence="8" type="ORF">CJOHNSTONI_LOCUS2151</name>
</gene>
<dbReference type="InterPro" id="IPR029058">
    <property type="entry name" value="AB_hydrolase_fold"/>
</dbReference>
<dbReference type="EMBL" id="CAKAEH010000744">
    <property type="protein sequence ID" value="CAG9531776.1"/>
    <property type="molecule type" value="Genomic_DNA"/>
</dbReference>
<keyword evidence="5" id="KW-0720">Serine protease</keyword>
<evidence type="ECO:0000256" key="6">
    <source>
        <dbReference type="ARBA" id="ARBA00023180"/>
    </source>
</evidence>
<sequence>MVSFLQHYPILLLLQLLTVEVISINDNVRKFDKFPPFMNLISRNIIRNTSDVVIESLDYSWDVKWHRLMPIDHFSYRDVETFSLRYLANYSYFDCGGPLFFYAGNEGNIEIFAQNTGIMWDLAPLFHAAIVFAEHRYYGESKPYGKRSYMDVLRLGYLNEIQALADFAELISFLKTNKKELGFCPAATEIPVIVFGGSYGGMLAAWFRIKYPHIVDGAWASSAPLRNFYGTDVKPDHVSNITTNTYVSSGCDRKVFSEGFVAIKNLSETEEGRTKLNRIFHSKPGYEMESFNDFISLYSYIYSAIFYMAMTDYPYPADFFTPLPGYPVKYVCQNATKAETNDEGLAEQLYNIINVFYNYTGLLRYHCFINSCIQLSSLQNDDENIAWTWQCCTSLTVQNCDRGDENDFFLNTCGDNPDDLINSDINYCTELLKEIGYNSNFYKFQDVMIRYGMKYNATSNIIFSNGKLDPWSGGGVDQNSPGITDAMKKGVYIFQISDAAHHLDLRTPNTCDPPSVTYERFQVVNILKCWVYKNCTELPPPIPLPDNIGWQVPDNCQFIKYGYPWIHMEPKKGRQLTSSILFTLLTTISAIFTSHLIF</sequence>
<comment type="similarity">
    <text evidence="1">Belongs to the peptidase S28 family.</text>
</comment>
<feature type="chain" id="PRO_5035256418" evidence="7">
    <location>
        <begin position="24"/>
        <end position="598"/>
    </location>
</feature>
<dbReference type="SUPFAM" id="SSF53474">
    <property type="entry name" value="alpha/beta-Hydrolases"/>
    <property type="match status" value="2"/>
</dbReference>
<keyword evidence="9" id="KW-1185">Reference proteome</keyword>
<dbReference type="Gene3D" id="1.20.120.980">
    <property type="entry name" value="Serine carboxypeptidase S28, SKS domain"/>
    <property type="match status" value="1"/>
</dbReference>
<evidence type="ECO:0000256" key="4">
    <source>
        <dbReference type="ARBA" id="ARBA00022801"/>
    </source>
</evidence>
<dbReference type="PANTHER" id="PTHR11010">
    <property type="entry name" value="PROTEASE S28 PRO-X CARBOXYPEPTIDASE-RELATED"/>
    <property type="match status" value="1"/>
</dbReference>
<protein>
    <submittedName>
        <fullName evidence="8">Uncharacterized protein</fullName>
    </submittedName>
</protein>
<evidence type="ECO:0000313" key="9">
    <source>
        <dbReference type="Proteomes" id="UP000746747"/>
    </source>
</evidence>
<keyword evidence="2" id="KW-0645">Protease</keyword>
<dbReference type="PANTHER" id="PTHR11010:SF104">
    <property type="entry name" value="SERINE PROTEASE PCP-1-RELATED"/>
    <property type="match status" value="1"/>
</dbReference>
<dbReference type="OrthoDB" id="2130629at2759"/>
<dbReference type="AlphaFoldDB" id="A0A8J2Q4F8"/>
<dbReference type="GO" id="GO:0008239">
    <property type="term" value="F:dipeptidyl-peptidase activity"/>
    <property type="evidence" value="ECO:0007669"/>
    <property type="project" value="TreeGrafter"/>
</dbReference>
<reference evidence="8" key="1">
    <citation type="submission" date="2021-09" db="EMBL/GenBank/DDBJ databases">
        <authorList>
            <consortium name="Pathogen Informatics"/>
        </authorList>
    </citation>
    <scope>NUCLEOTIDE SEQUENCE</scope>
</reference>